<dbReference type="InterPro" id="IPR043129">
    <property type="entry name" value="ATPase_NBD"/>
</dbReference>
<evidence type="ECO:0000259" key="1">
    <source>
        <dbReference type="Pfam" id="PF17989"/>
    </source>
</evidence>
<sequence length="109" mass="12080">MEIVGIDPGNEEVKYASRFGIVKFKSAIGEYRNRHIESSHGKDDMIFEFNGRKGFAGTLALAESEFGGSLMVDSKAHEDTKIRVLLALHHLPGTTYQIVVGQPIKKHIP</sequence>
<accession>A0A7Y0PLV8</accession>
<evidence type="ECO:0000313" key="2">
    <source>
        <dbReference type="EMBL" id="NMO77447.1"/>
    </source>
</evidence>
<dbReference type="Proteomes" id="UP000588491">
    <property type="component" value="Unassembled WGS sequence"/>
</dbReference>
<dbReference type="AlphaFoldDB" id="A0A7Y0PLV8"/>
<dbReference type="CDD" id="cd10227">
    <property type="entry name" value="ASKHA_NBD_ParM-like"/>
    <property type="match status" value="1"/>
</dbReference>
<feature type="domain" description="Actin-like protein N-terminal" evidence="1">
    <location>
        <begin position="5"/>
        <end position="105"/>
    </location>
</feature>
<dbReference type="Gene3D" id="3.30.420.40">
    <property type="match status" value="1"/>
</dbReference>
<protein>
    <recommendedName>
        <fullName evidence="1">Actin-like protein N-terminal domain-containing protein</fullName>
    </recommendedName>
</protein>
<dbReference type="InterPro" id="IPR040607">
    <property type="entry name" value="ALP_N"/>
</dbReference>
<dbReference type="RefSeq" id="WP_040342588.1">
    <property type="nucleotide sequence ID" value="NZ_JABBPK010000001.1"/>
</dbReference>
<dbReference type="Pfam" id="PF17989">
    <property type="entry name" value="ALP_N"/>
    <property type="match status" value="1"/>
</dbReference>
<dbReference type="EMBL" id="JABBPK010000001">
    <property type="protein sequence ID" value="NMO77447.1"/>
    <property type="molecule type" value="Genomic_DNA"/>
</dbReference>
<reference evidence="2 3" key="1">
    <citation type="submission" date="2020-04" db="EMBL/GenBank/DDBJ databases">
        <title>Bacillus sp. UniB3 isolated from commercial digestive syrup.</title>
        <authorList>
            <person name="Thorat V."/>
            <person name="Kirdat K."/>
            <person name="Tiwarekar B."/>
            <person name="Yadav A."/>
        </authorList>
    </citation>
    <scope>NUCLEOTIDE SEQUENCE [LARGE SCALE GENOMIC DNA]</scope>
    <source>
        <strain evidence="2 3">UniB3</strain>
    </source>
</reference>
<organism evidence="2 3">
    <name type="scientific">Niallia alba</name>
    <dbReference type="NCBI Taxonomy" id="2729105"/>
    <lineage>
        <taxon>Bacteria</taxon>
        <taxon>Bacillati</taxon>
        <taxon>Bacillota</taxon>
        <taxon>Bacilli</taxon>
        <taxon>Bacillales</taxon>
        <taxon>Bacillaceae</taxon>
        <taxon>Niallia</taxon>
    </lineage>
</organism>
<keyword evidence="3" id="KW-1185">Reference proteome</keyword>
<gene>
    <name evidence="2" type="ORF">HHU08_10590</name>
</gene>
<name>A0A7Y0PLV8_9BACI</name>
<proteinExistence type="predicted"/>
<evidence type="ECO:0000313" key="3">
    <source>
        <dbReference type="Proteomes" id="UP000588491"/>
    </source>
</evidence>
<comment type="caution">
    <text evidence="2">The sequence shown here is derived from an EMBL/GenBank/DDBJ whole genome shotgun (WGS) entry which is preliminary data.</text>
</comment>
<dbReference type="SUPFAM" id="SSF53067">
    <property type="entry name" value="Actin-like ATPase domain"/>
    <property type="match status" value="1"/>
</dbReference>